<gene>
    <name evidence="1" type="ORF">Gogos_001949</name>
</gene>
<organism evidence="1 2">
    <name type="scientific">Gossypium gossypioides</name>
    <name type="common">Mexican cotton</name>
    <name type="synonym">Selera gossypioides</name>
    <dbReference type="NCBI Taxonomy" id="34282"/>
    <lineage>
        <taxon>Eukaryota</taxon>
        <taxon>Viridiplantae</taxon>
        <taxon>Streptophyta</taxon>
        <taxon>Embryophyta</taxon>
        <taxon>Tracheophyta</taxon>
        <taxon>Spermatophyta</taxon>
        <taxon>Magnoliopsida</taxon>
        <taxon>eudicotyledons</taxon>
        <taxon>Gunneridae</taxon>
        <taxon>Pentapetalae</taxon>
        <taxon>rosids</taxon>
        <taxon>malvids</taxon>
        <taxon>Malvales</taxon>
        <taxon>Malvaceae</taxon>
        <taxon>Malvoideae</taxon>
        <taxon>Gossypium</taxon>
    </lineage>
</organism>
<evidence type="ECO:0000313" key="1">
    <source>
        <dbReference type="EMBL" id="MBA0750538.1"/>
    </source>
</evidence>
<accession>A0A7J9CQA6</accession>
<sequence length="46" mass="5103">MFVDINITGQKRSSLVNTGALDMFISKKAAGKLGLLIKKSNRKPRR</sequence>
<evidence type="ECO:0000313" key="2">
    <source>
        <dbReference type="Proteomes" id="UP000593579"/>
    </source>
</evidence>
<comment type="caution">
    <text evidence="1">The sequence shown here is derived from an EMBL/GenBank/DDBJ whole genome shotgun (WGS) entry which is preliminary data.</text>
</comment>
<dbReference type="EMBL" id="JABEZY010000012">
    <property type="protein sequence ID" value="MBA0750538.1"/>
    <property type="molecule type" value="Genomic_DNA"/>
</dbReference>
<dbReference type="Proteomes" id="UP000593579">
    <property type="component" value="Unassembled WGS sequence"/>
</dbReference>
<protein>
    <submittedName>
        <fullName evidence="1">Uncharacterized protein</fullName>
    </submittedName>
</protein>
<proteinExistence type="predicted"/>
<keyword evidence="2" id="KW-1185">Reference proteome</keyword>
<dbReference type="AlphaFoldDB" id="A0A7J9CQA6"/>
<name>A0A7J9CQA6_GOSGO</name>
<reference evidence="1 2" key="1">
    <citation type="journal article" date="2019" name="Genome Biol. Evol.">
        <title>Insights into the evolution of the New World diploid cottons (Gossypium, subgenus Houzingenia) based on genome sequencing.</title>
        <authorList>
            <person name="Grover C.E."/>
            <person name="Arick M.A. 2nd"/>
            <person name="Thrash A."/>
            <person name="Conover J.L."/>
            <person name="Sanders W.S."/>
            <person name="Peterson D.G."/>
            <person name="Frelichowski J.E."/>
            <person name="Scheffler J.A."/>
            <person name="Scheffler B.E."/>
            <person name="Wendel J.F."/>
        </authorList>
    </citation>
    <scope>NUCLEOTIDE SEQUENCE [LARGE SCALE GENOMIC DNA]</scope>
    <source>
        <strain evidence="1">5</strain>
        <tissue evidence="1">Leaf</tissue>
    </source>
</reference>